<dbReference type="Proteomes" id="UP000292052">
    <property type="component" value="Unassembled WGS sequence"/>
</dbReference>
<dbReference type="EMBL" id="QDEB01084246">
    <property type="protein sequence ID" value="RZC33954.1"/>
    <property type="molecule type" value="Genomic_DNA"/>
</dbReference>
<sequence length="183" mass="21132">MSPNGHTINTETIPEPPPQKESIWSLNRSSKDLIKNNNTNLLRRSSMNEKLNKKSQIYDKKCDEKEDLKKTSLVLPDVLPVNAKMLSTRSQYNRPTNLNLTSVENASFLPHENTTERFSFYPTPFNEFIQSTPSGFLYQFFVYYVTQADFAKRIVTFVQNQTNSVSKFTLEIITIEKFTSVDC</sequence>
<comment type="caution">
    <text evidence="2">The sequence shown here is derived from an EMBL/GenBank/DDBJ whole genome shotgun (WGS) entry which is preliminary data.</text>
</comment>
<reference evidence="2 3" key="1">
    <citation type="submission" date="2017-03" db="EMBL/GenBank/DDBJ databases">
        <title>Genome of the blue death feigning beetle - Asbolus verrucosus.</title>
        <authorList>
            <person name="Rider S.D."/>
        </authorList>
    </citation>
    <scope>NUCLEOTIDE SEQUENCE [LARGE SCALE GENOMIC DNA]</scope>
    <source>
        <strain evidence="2">Butters</strain>
        <tissue evidence="2">Head and leg muscle</tissue>
    </source>
</reference>
<accession>A0A482VMN0</accession>
<evidence type="ECO:0000256" key="1">
    <source>
        <dbReference type="SAM" id="MobiDB-lite"/>
    </source>
</evidence>
<dbReference type="AlphaFoldDB" id="A0A482VMN0"/>
<feature type="non-terminal residue" evidence="2">
    <location>
        <position position="183"/>
    </location>
</feature>
<proteinExistence type="predicted"/>
<evidence type="ECO:0000313" key="2">
    <source>
        <dbReference type="EMBL" id="RZC33954.1"/>
    </source>
</evidence>
<evidence type="ECO:0000313" key="3">
    <source>
        <dbReference type="Proteomes" id="UP000292052"/>
    </source>
</evidence>
<gene>
    <name evidence="2" type="ORF">BDFB_006405</name>
</gene>
<name>A0A482VMN0_ASBVE</name>
<keyword evidence="3" id="KW-1185">Reference proteome</keyword>
<feature type="region of interest" description="Disordered" evidence="1">
    <location>
        <begin position="1"/>
        <end position="22"/>
    </location>
</feature>
<organism evidence="2 3">
    <name type="scientific">Asbolus verrucosus</name>
    <name type="common">Desert ironclad beetle</name>
    <dbReference type="NCBI Taxonomy" id="1661398"/>
    <lineage>
        <taxon>Eukaryota</taxon>
        <taxon>Metazoa</taxon>
        <taxon>Ecdysozoa</taxon>
        <taxon>Arthropoda</taxon>
        <taxon>Hexapoda</taxon>
        <taxon>Insecta</taxon>
        <taxon>Pterygota</taxon>
        <taxon>Neoptera</taxon>
        <taxon>Endopterygota</taxon>
        <taxon>Coleoptera</taxon>
        <taxon>Polyphaga</taxon>
        <taxon>Cucujiformia</taxon>
        <taxon>Tenebrionidae</taxon>
        <taxon>Pimeliinae</taxon>
        <taxon>Asbolus</taxon>
    </lineage>
</organism>
<protein>
    <submittedName>
        <fullName evidence="2">Uncharacterized protein</fullName>
    </submittedName>
</protein>